<protein>
    <recommendedName>
        <fullName evidence="5">Kelch-like protein 17</fullName>
    </recommendedName>
</protein>
<dbReference type="InterPro" id="IPR052407">
    <property type="entry name" value="BTB_POZ_domain_cont_9"/>
</dbReference>
<accession>A0A015IHB0</accession>
<organism evidence="3 4">
    <name type="scientific">Rhizophagus irregularis (strain DAOM 197198w)</name>
    <name type="common">Glomus intraradices</name>
    <dbReference type="NCBI Taxonomy" id="1432141"/>
    <lineage>
        <taxon>Eukaryota</taxon>
        <taxon>Fungi</taxon>
        <taxon>Fungi incertae sedis</taxon>
        <taxon>Mucoromycota</taxon>
        <taxon>Glomeromycotina</taxon>
        <taxon>Glomeromycetes</taxon>
        <taxon>Glomerales</taxon>
        <taxon>Glomeraceae</taxon>
        <taxon>Rhizophagus</taxon>
    </lineage>
</organism>
<evidence type="ECO:0000259" key="2">
    <source>
        <dbReference type="PROSITE" id="PS51886"/>
    </source>
</evidence>
<gene>
    <name evidence="3" type="ORF">RirG_215050</name>
</gene>
<dbReference type="SUPFAM" id="SSF54695">
    <property type="entry name" value="POZ domain"/>
    <property type="match status" value="1"/>
</dbReference>
<dbReference type="Pfam" id="PF07707">
    <property type="entry name" value="BACK"/>
    <property type="match status" value="1"/>
</dbReference>
<dbReference type="AlphaFoldDB" id="A0A015IHB0"/>
<dbReference type="PANTHER" id="PTHR46306:SF1">
    <property type="entry name" value="BTB_POZ DOMAIN-CONTAINING PROTEIN 9"/>
    <property type="match status" value="1"/>
</dbReference>
<dbReference type="Gene3D" id="1.25.40.420">
    <property type="match status" value="1"/>
</dbReference>
<feature type="domain" description="BTB" evidence="1">
    <location>
        <begin position="24"/>
        <end position="97"/>
    </location>
</feature>
<evidence type="ECO:0000313" key="4">
    <source>
        <dbReference type="Proteomes" id="UP000022910"/>
    </source>
</evidence>
<dbReference type="InterPro" id="IPR006571">
    <property type="entry name" value="TLDc_dom"/>
</dbReference>
<evidence type="ECO:0008006" key="5">
    <source>
        <dbReference type="Google" id="ProtNLM"/>
    </source>
</evidence>
<dbReference type="EMBL" id="JEMT01027676">
    <property type="protein sequence ID" value="EXX56562.1"/>
    <property type="molecule type" value="Genomic_DNA"/>
</dbReference>
<dbReference type="Proteomes" id="UP000022910">
    <property type="component" value="Unassembled WGS sequence"/>
</dbReference>
<dbReference type="CDD" id="cd18186">
    <property type="entry name" value="BTB_POZ_ZBTB_KLHL-like"/>
    <property type="match status" value="1"/>
</dbReference>
<sequence>MAENKFLPKLSQNLLEILDDDEYYDITIEVGNDPNVKFFRAHMVILNFRSPYLRRILSTNKKKNDGTLAHIKLPNILPDIFQIIIRYIYGGRISLIEYDILDIIKILVAANELSLQELIPHIQSFLIENNENWIEQNFNLVYQTSFENNTFLDLQKFCTELISKHPEKVFNSFDFTSTPEKALISLIQHDNHQMAEVQVWEHVLKWGIAQNPGLSSDPSCYTNDDFNALKNTLQQCVTFIKFTEFTSKEILNKVHPYKKIIPEKLYDDTIKYFLDNPNNKPEPKLIKSIKNIDSIIITTQHAELISKWIDGLEITDELKNSYEFKLILRGTRDGFTAEQFHEICDNRSRTVTIIKVKGSSEILGGYNPIEWKSRNNINNYHGTTKDSFIFSFMNKESIIDHIISRIENENCAINYWHQLGPSFGEGDLQIYGNVSFKKSKTSRCYKSSYDKQIRNTQRAFSVDNYEIFQIINDN</sequence>
<dbReference type="Pfam" id="PF00651">
    <property type="entry name" value="BTB"/>
    <property type="match status" value="1"/>
</dbReference>
<dbReference type="HOGENOM" id="CLU_021542_0_2_1"/>
<dbReference type="GO" id="GO:0005737">
    <property type="term" value="C:cytoplasm"/>
    <property type="evidence" value="ECO:0007669"/>
    <property type="project" value="TreeGrafter"/>
</dbReference>
<proteinExistence type="predicted"/>
<dbReference type="InterPro" id="IPR000210">
    <property type="entry name" value="BTB/POZ_dom"/>
</dbReference>
<feature type="domain" description="TLDc" evidence="2">
    <location>
        <begin position="295"/>
        <end position="471"/>
    </location>
</feature>
<dbReference type="PROSITE" id="PS50097">
    <property type="entry name" value="BTB"/>
    <property type="match status" value="1"/>
</dbReference>
<name>A0A015IHB0_RHIIW</name>
<evidence type="ECO:0000313" key="3">
    <source>
        <dbReference type="EMBL" id="EXX56562.1"/>
    </source>
</evidence>
<dbReference type="SMART" id="SM00225">
    <property type="entry name" value="BTB"/>
    <property type="match status" value="1"/>
</dbReference>
<keyword evidence="4" id="KW-1185">Reference proteome</keyword>
<dbReference type="InterPro" id="IPR011705">
    <property type="entry name" value="BACK"/>
</dbReference>
<dbReference type="PROSITE" id="PS51886">
    <property type="entry name" value="TLDC"/>
    <property type="match status" value="1"/>
</dbReference>
<evidence type="ECO:0000259" key="1">
    <source>
        <dbReference type="PROSITE" id="PS50097"/>
    </source>
</evidence>
<dbReference type="InterPro" id="IPR011333">
    <property type="entry name" value="SKP1/BTB/POZ_sf"/>
</dbReference>
<comment type="caution">
    <text evidence="3">The sequence shown here is derived from an EMBL/GenBank/DDBJ whole genome shotgun (WGS) entry which is preliminary data.</text>
</comment>
<reference evidence="3 4" key="1">
    <citation type="submission" date="2014-02" db="EMBL/GenBank/DDBJ databases">
        <title>Single nucleus genome sequencing reveals high similarity among nuclei of an endomycorrhizal fungus.</title>
        <authorList>
            <person name="Lin K."/>
            <person name="Geurts R."/>
            <person name="Zhang Z."/>
            <person name="Limpens E."/>
            <person name="Saunders D.G."/>
            <person name="Mu D."/>
            <person name="Pang E."/>
            <person name="Cao H."/>
            <person name="Cha H."/>
            <person name="Lin T."/>
            <person name="Zhou Q."/>
            <person name="Shang Y."/>
            <person name="Li Y."/>
            <person name="Ivanov S."/>
            <person name="Sharma T."/>
            <person name="Velzen R.V."/>
            <person name="Ruijter N.D."/>
            <person name="Aanen D.K."/>
            <person name="Win J."/>
            <person name="Kamoun S."/>
            <person name="Bisseling T."/>
            <person name="Huang S."/>
        </authorList>
    </citation>
    <scope>NUCLEOTIDE SEQUENCE [LARGE SCALE GENOMIC DNA]</scope>
    <source>
        <strain evidence="4">DAOM197198w</strain>
    </source>
</reference>
<dbReference type="Gene3D" id="3.30.710.10">
    <property type="entry name" value="Potassium Channel Kv1.1, Chain A"/>
    <property type="match status" value="1"/>
</dbReference>
<dbReference type="Pfam" id="PF07534">
    <property type="entry name" value="TLD"/>
    <property type="match status" value="1"/>
</dbReference>
<dbReference type="PANTHER" id="PTHR46306">
    <property type="entry name" value="BTB/POZ DOMAIN-CONTAINING PROTEIN 9"/>
    <property type="match status" value="1"/>
</dbReference>